<dbReference type="WBParaSite" id="ECPE_0001473701-mRNA-1">
    <property type="protein sequence ID" value="ECPE_0001473701-mRNA-1"/>
    <property type="gene ID" value="ECPE_0001473701"/>
</dbReference>
<proteinExistence type="inferred from homology"/>
<feature type="region of interest" description="Disordered" evidence="3">
    <location>
        <begin position="184"/>
        <end position="210"/>
    </location>
</feature>
<name>A0A183B662_9TREM</name>
<dbReference type="GO" id="GO:0007034">
    <property type="term" value="P:vacuolar transport"/>
    <property type="evidence" value="ECO:0007669"/>
    <property type="project" value="InterPro"/>
</dbReference>
<sequence length="210" mass="23896">MPGLFAKKNPREELRHVISSVRRQKYTIQREVNQLIAQRKRVEAEIKKRAKENRMDEAKILAREVVAQRKAIKRMYCASAQLDTVVSELQIQASMGKMAGCMQQSTAVMKAMSQLVKVPQLQKNMRELSKEMMKMGLMQEMMEDTMESALDDEQGMDEATDAEVNRIISELTTEFAVNAPDAIQSSVGGEQAERDTELDELSAQLERLRN</sequence>
<accession>A0A183B662</accession>
<keyword evidence="2" id="KW-0175">Coiled coil</keyword>
<gene>
    <name evidence="4" type="ORF">ECPE_LOCUS14697</name>
</gene>
<comment type="similarity">
    <text evidence="1">Belongs to the SNF7 family.</text>
</comment>
<dbReference type="Pfam" id="PF03357">
    <property type="entry name" value="Snf7"/>
    <property type="match status" value="1"/>
</dbReference>
<dbReference type="AlphaFoldDB" id="A0A183B662"/>
<reference evidence="4 5" key="2">
    <citation type="submission" date="2018-11" db="EMBL/GenBank/DDBJ databases">
        <authorList>
            <consortium name="Pathogen Informatics"/>
        </authorList>
    </citation>
    <scope>NUCLEOTIDE SEQUENCE [LARGE SCALE GENOMIC DNA]</scope>
    <source>
        <strain evidence="4 5">Egypt</strain>
    </source>
</reference>
<keyword evidence="5" id="KW-1185">Reference proteome</keyword>
<organism evidence="6">
    <name type="scientific">Echinostoma caproni</name>
    <dbReference type="NCBI Taxonomy" id="27848"/>
    <lineage>
        <taxon>Eukaryota</taxon>
        <taxon>Metazoa</taxon>
        <taxon>Spiralia</taxon>
        <taxon>Lophotrochozoa</taxon>
        <taxon>Platyhelminthes</taxon>
        <taxon>Trematoda</taxon>
        <taxon>Digenea</taxon>
        <taxon>Plagiorchiida</taxon>
        <taxon>Echinostomata</taxon>
        <taxon>Echinostomatoidea</taxon>
        <taxon>Echinostomatidae</taxon>
        <taxon>Echinostoma</taxon>
    </lineage>
</organism>
<feature type="coiled-coil region" evidence="2">
    <location>
        <begin position="32"/>
        <end position="61"/>
    </location>
</feature>
<evidence type="ECO:0000256" key="2">
    <source>
        <dbReference type="SAM" id="Coils"/>
    </source>
</evidence>
<dbReference type="InterPro" id="IPR005024">
    <property type="entry name" value="Snf7_fam"/>
</dbReference>
<evidence type="ECO:0000313" key="4">
    <source>
        <dbReference type="EMBL" id="VDP91969.1"/>
    </source>
</evidence>
<evidence type="ECO:0000256" key="3">
    <source>
        <dbReference type="SAM" id="MobiDB-lite"/>
    </source>
</evidence>
<dbReference type="Proteomes" id="UP000272942">
    <property type="component" value="Unassembled WGS sequence"/>
</dbReference>
<evidence type="ECO:0000313" key="6">
    <source>
        <dbReference type="WBParaSite" id="ECPE_0001473701-mRNA-1"/>
    </source>
</evidence>
<evidence type="ECO:0000256" key="1">
    <source>
        <dbReference type="ARBA" id="ARBA00006190"/>
    </source>
</evidence>
<dbReference type="Gene3D" id="6.10.140.1230">
    <property type="match status" value="1"/>
</dbReference>
<dbReference type="EMBL" id="UZAN01058293">
    <property type="protein sequence ID" value="VDP91969.1"/>
    <property type="molecule type" value="Genomic_DNA"/>
</dbReference>
<protein>
    <submittedName>
        <fullName evidence="6">Charged multivesicular body protein 3</fullName>
    </submittedName>
</protein>
<evidence type="ECO:0000313" key="5">
    <source>
        <dbReference type="Proteomes" id="UP000272942"/>
    </source>
</evidence>
<dbReference type="PANTHER" id="PTHR10476">
    <property type="entry name" value="CHARGED MULTIVESICULAR BODY PROTEIN"/>
    <property type="match status" value="1"/>
</dbReference>
<reference evidence="6" key="1">
    <citation type="submission" date="2016-06" db="UniProtKB">
        <authorList>
            <consortium name="WormBaseParasite"/>
        </authorList>
    </citation>
    <scope>IDENTIFICATION</scope>
</reference>
<dbReference type="OrthoDB" id="2329734at2759"/>